<proteinExistence type="predicted"/>
<dbReference type="OrthoDB" id="9878149at2"/>
<organism evidence="2 3">
    <name type="scientific">Actinomadura montaniterrae</name>
    <dbReference type="NCBI Taxonomy" id="1803903"/>
    <lineage>
        <taxon>Bacteria</taxon>
        <taxon>Bacillati</taxon>
        <taxon>Actinomycetota</taxon>
        <taxon>Actinomycetes</taxon>
        <taxon>Streptosporangiales</taxon>
        <taxon>Thermomonosporaceae</taxon>
        <taxon>Actinomadura</taxon>
    </lineage>
</organism>
<feature type="signal peptide" evidence="1">
    <location>
        <begin position="1"/>
        <end position="24"/>
    </location>
</feature>
<dbReference type="Proteomes" id="UP000483004">
    <property type="component" value="Unassembled WGS sequence"/>
</dbReference>
<name>A0A6L3WED9_9ACTN</name>
<gene>
    <name evidence="2" type="ORF">F9B16_00700</name>
</gene>
<dbReference type="AlphaFoldDB" id="A0A6L3WED9"/>
<sequence length="156" mass="16267">MRKVLITFAMAIAGVGVAVSPASAAATNVYYETVADGDTQFIPACTPGPDNPTCDPRGAGSKLISTGSLSYTQGGATVGSVHTECTTTRKVGNDYYGVCTDTLTTPQGNSVAVGEINESALERYEAQHLPLTGAWGCLTVQQVVYPNVFKLTVQRS</sequence>
<dbReference type="EMBL" id="WBMR01000001">
    <property type="protein sequence ID" value="KAB2390386.1"/>
    <property type="molecule type" value="Genomic_DNA"/>
</dbReference>
<feature type="chain" id="PRO_5039028165" description="Secreted protein" evidence="1">
    <location>
        <begin position="25"/>
        <end position="156"/>
    </location>
</feature>
<reference evidence="2 3" key="1">
    <citation type="submission" date="2019-09" db="EMBL/GenBank/DDBJ databases">
        <title>Actinomadura physcomitrii sp. nov., a novel actinomycete isolated from moss [Physcomitrium sphaericum (Ludw) Fuernr].</title>
        <authorList>
            <person name="Liu C."/>
            <person name="Zhuang X."/>
        </authorList>
    </citation>
    <scope>NUCLEOTIDE SEQUENCE [LARGE SCALE GENOMIC DNA]</scope>
    <source>
        <strain evidence="2 3">CYP1-1B</strain>
    </source>
</reference>
<keyword evidence="3" id="KW-1185">Reference proteome</keyword>
<evidence type="ECO:0000313" key="3">
    <source>
        <dbReference type="Proteomes" id="UP000483004"/>
    </source>
</evidence>
<accession>A0A6L3WED9</accession>
<evidence type="ECO:0008006" key="4">
    <source>
        <dbReference type="Google" id="ProtNLM"/>
    </source>
</evidence>
<evidence type="ECO:0000313" key="2">
    <source>
        <dbReference type="EMBL" id="KAB2390386.1"/>
    </source>
</evidence>
<keyword evidence="1" id="KW-0732">Signal</keyword>
<protein>
    <recommendedName>
        <fullName evidence="4">Secreted protein</fullName>
    </recommendedName>
</protein>
<comment type="caution">
    <text evidence="2">The sequence shown here is derived from an EMBL/GenBank/DDBJ whole genome shotgun (WGS) entry which is preliminary data.</text>
</comment>
<evidence type="ECO:0000256" key="1">
    <source>
        <dbReference type="SAM" id="SignalP"/>
    </source>
</evidence>
<dbReference type="RefSeq" id="WP_151537810.1">
    <property type="nucleotide sequence ID" value="NZ_WBMR01000001.1"/>
</dbReference>